<dbReference type="AlphaFoldDB" id="G0W6D8"/>
<dbReference type="InterPro" id="IPR029071">
    <property type="entry name" value="Ubiquitin-like_domsf"/>
</dbReference>
<dbReference type="EMBL" id="HE580268">
    <property type="protein sequence ID" value="CCD23349.1"/>
    <property type="molecule type" value="Genomic_DNA"/>
</dbReference>
<feature type="domain" description="UBX" evidence="3">
    <location>
        <begin position="351"/>
        <end position="422"/>
    </location>
</feature>
<dbReference type="GeneID" id="11497656"/>
<accession>G0W6D8</accession>
<proteinExistence type="predicted"/>
<name>G0W6D8_NAUDC</name>
<dbReference type="InterPro" id="IPR036249">
    <property type="entry name" value="Thioredoxin-like_sf"/>
</dbReference>
<gene>
    <name evidence="4" type="primary">NDAI0B03140</name>
    <name evidence="4" type="ordered locus">NDAI_0B03140</name>
</gene>
<dbReference type="InterPro" id="IPR001012">
    <property type="entry name" value="UBX_dom"/>
</dbReference>
<dbReference type="GO" id="GO:0005783">
    <property type="term" value="C:endoplasmic reticulum"/>
    <property type="evidence" value="ECO:0007669"/>
    <property type="project" value="TreeGrafter"/>
</dbReference>
<feature type="region of interest" description="Disordered" evidence="1">
    <location>
        <begin position="24"/>
        <end position="51"/>
    </location>
</feature>
<dbReference type="SUPFAM" id="SSF52833">
    <property type="entry name" value="Thioredoxin-like"/>
    <property type="match status" value="1"/>
</dbReference>
<feature type="compositionally biased region" description="Polar residues" evidence="1">
    <location>
        <begin position="27"/>
        <end position="50"/>
    </location>
</feature>
<organism evidence="4 5">
    <name type="scientific">Naumovozyma dairenensis (strain ATCC 10597 / BCRC 20456 / CBS 421 / NBRC 0211 / NRRL Y-12639)</name>
    <name type="common">Saccharomyces dairenensis</name>
    <dbReference type="NCBI Taxonomy" id="1071378"/>
    <lineage>
        <taxon>Eukaryota</taxon>
        <taxon>Fungi</taxon>
        <taxon>Dikarya</taxon>
        <taxon>Ascomycota</taxon>
        <taxon>Saccharomycotina</taxon>
        <taxon>Saccharomycetes</taxon>
        <taxon>Saccharomycetales</taxon>
        <taxon>Saccharomycetaceae</taxon>
        <taxon>Naumovozyma</taxon>
    </lineage>
</organism>
<sequence length="439" mass="50493">MNFINHALGSSNASGPDFVRSIPGAFPNQSRNGNSNTESGTNHNNGSTDGATAPSRSLAFFKVIYRIPLLLLFYFMKVSLVLFTTTKSFLKYEEFYKKAKLEHKVELNDIIDTISNQAIPLDDNSSYTFASLYSVENGRFNKGYMRDSYTDLLAGTSDQATFGMIYLHDPLLDDPMQYVNDILCTEPFITLIQKFQMLLWIGDVTKSEGLQVANSLKVRKFPFLGFITLKNESKVELVKSYQGSLIECDYSSQSLENILTKAYPKLVNIRQQRQNQAMESLIREQQDARYQTSLNRDQERERRRVQAREREQMERHREIQERQWLLWRKARLHPEPVGNEINSSRIALRVDGNRVVRKFDSSLPIEEIYAYAELYSKGLLEADAEYDSHDEYPSGYDHEYTFKLVCLAPRKELDPSTIISEEPLIYPSGNVVIEDIGEI</sequence>
<reference evidence="4 5" key="1">
    <citation type="journal article" date="2011" name="Proc. Natl. Acad. Sci. U.S.A.">
        <title>Evolutionary erosion of yeast sex chromosomes by mating-type switching accidents.</title>
        <authorList>
            <person name="Gordon J.L."/>
            <person name="Armisen D."/>
            <person name="Proux-Wera E."/>
            <person name="Oheigeartaigh S.S."/>
            <person name="Byrne K.P."/>
            <person name="Wolfe K.H."/>
        </authorList>
    </citation>
    <scope>NUCLEOTIDE SEQUENCE [LARGE SCALE GENOMIC DNA]</scope>
    <source>
        <strain evidence="5">ATCC 10597 / BCRC 20456 / CBS 421 / NBRC 0211 / NRRL Y-12639</strain>
    </source>
</reference>
<dbReference type="PANTHER" id="PTHR23322:SF103">
    <property type="entry name" value="UBX DOMAIN-CONTAINING PROTEIN 3"/>
    <property type="match status" value="1"/>
</dbReference>
<dbReference type="KEGG" id="ndi:NDAI_0B03140"/>
<dbReference type="Proteomes" id="UP000000689">
    <property type="component" value="Chromosome 2"/>
</dbReference>
<dbReference type="GO" id="GO:0043130">
    <property type="term" value="F:ubiquitin binding"/>
    <property type="evidence" value="ECO:0007669"/>
    <property type="project" value="TreeGrafter"/>
</dbReference>
<feature type="transmembrane region" description="Helical" evidence="2">
    <location>
        <begin position="63"/>
        <end position="83"/>
    </location>
</feature>
<dbReference type="OrthoDB" id="1026733at2759"/>
<dbReference type="Gene3D" id="3.40.30.10">
    <property type="entry name" value="Glutaredoxin"/>
    <property type="match status" value="1"/>
</dbReference>
<dbReference type="PANTHER" id="PTHR23322">
    <property type="entry name" value="FAS-ASSOCIATED PROTEIN"/>
    <property type="match status" value="1"/>
</dbReference>
<dbReference type="STRING" id="1071378.G0W6D8"/>
<dbReference type="PROSITE" id="PS50033">
    <property type="entry name" value="UBX"/>
    <property type="match status" value="1"/>
</dbReference>
<dbReference type="eggNOG" id="KOG1363">
    <property type="taxonomic scope" value="Eukaryota"/>
</dbReference>
<dbReference type="GO" id="GO:0036503">
    <property type="term" value="P:ERAD pathway"/>
    <property type="evidence" value="ECO:0007669"/>
    <property type="project" value="TreeGrafter"/>
</dbReference>
<dbReference type="HOGENOM" id="CLU_020031_0_0_1"/>
<dbReference type="Pfam" id="PF00789">
    <property type="entry name" value="UBX"/>
    <property type="match status" value="1"/>
</dbReference>
<dbReference type="InterPro" id="IPR006577">
    <property type="entry name" value="UAS"/>
</dbReference>
<keyword evidence="2" id="KW-1133">Transmembrane helix</keyword>
<evidence type="ECO:0000259" key="3">
    <source>
        <dbReference type="PROSITE" id="PS50033"/>
    </source>
</evidence>
<dbReference type="SMART" id="SM00594">
    <property type="entry name" value="UAS"/>
    <property type="match status" value="1"/>
</dbReference>
<dbReference type="OMA" id="FFQGSYT"/>
<keyword evidence="2" id="KW-0472">Membrane</keyword>
<evidence type="ECO:0000313" key="4">
    <source>
        <dbReference type="EMBL" id="CCD23349.1"/>
    </source>
</evidence>
<protein>
    <recommendedName>
        <fullName evidence="3">UBX domain-containing protein</fullName>
    </recommendedName>
</protein>
<keyword evidence="2" id="KW-0812">Transmembrane</keyword>
<evidence type="ECO:0000313" key="5">
    <source>
        <dbReference type="Proteomes" id="UP000000689"/>
    </source>
</evidence>
<dbReference type="RefSeq" id="XP_003668592.1">
    <property type="nucleotide sequence ID" value="XM_003668544.1"/>
</dbReference>
<evidence type="ECO:0000256" key="1">
    <source>
        <dbReference type="SAM" id="MobiDB-lite"/>
    </source>
</evidence>
<dbReference type="SUPFAM" id="SSF54236">
    <property type="entry name" value="Ubiquitin-like"/>
    <property type="match status" value="1"/>
</dbReference>
<evidence type="ECO:0000256" key="2">
    <source>
        <dbReference type="SAM" id="Phobius"/>
    </source>
</evidence>
<dbReference type="InterPro" id="IPR050730">
    <property type="entry name" value="UBX_domain-protein"/>
</dbReference>
<dbReference type="SMART" id="SM00166">
    <property type="entry name" value="UBX"/>
    <property type="match status" value="1"/>
</dbReference>
<keyword evidence="5" id="KW-1185">Reference proteome</keyword>